<dbReference type="AlphaFoldDB" id="A0A2Z5G397"/>
<gene>
    <name evidence="2" type="ORF">ACPOL_4005</name>
</gene>
<keyword evidence="3" id="KW-1185">Reference proteome</keyword>
<name>A0A2Z5G397_9BACT</name>
<dbReference type="RefSeq" id="WP_114208316.1">
    <property type="nucleotide sequence ID" value="NZ_CP030840.1"/>
</dbReference>
<sequence length="874" mass="94302">MKKTGWIPCLYQQSAPALAERLASTIGIVAFATLLMAADFASAQSPAPFAQITTPTAQPVAPKGYSLHETIDLGGHIVNTSGSGAMYNTLVNVQSGPRVLGETFELHALPGTRHTLVDSLSAFSNGFGGDPTNFAKMDFSKGKVYEFSGLFRRHRDYFDYNLLGNPNLPSGLSVPIGPSNAPTGSLAWPQVEQSPFFANTVHHMLDTGVTIFPLSKVSFRVGYSQNVMQGPTLSPTSGNNFFDPSVGANDQLLQQYQRNSSDDFLAEIDWKPIRDTRLTFAEEIEHIKENTYFTLAPSNFLAQGANGTAVAPGDWDSFTPYGIGSCNTTSMGSAYTNATTYTILSPQSPGGLPVINPACNVASSYLRSQPTRILYPTEIFRLQSSSIKNIAMNGDARYTQANMNLPDYYENFQGLDGTIRSITFTGNANAKRKVMAVDYGIVWDATPAVHFSDQIEYSNEQQPGSANISKGATANTPATAGDETINYAGALIPGSPVNVEGSPNGVPLPDYFGQKFLTNDLTATWDGWSRVSFSFTYRYRLHIIAQGLPHDTPLPVGQDSNGTVTIHGNGGLFNVALRPADHWTVNGSIEALYNDNSFTPLSPRQLQHYRLHTMYRPKPWITLSGVFNDLERQNNTNNNQAAVAAGDVPYAGPIGHVDHSRLVNVGAALTPNARYGFDFNYGYSGIYASTNICYDAQASPAFPGAASPSGTACPGATVRGTTYYEFGPVKDFMSTPTQYGSFALVLFPLRSLRSSIGYTASSVDGSRFFNDARDVNGSLVSTYHSPFANLAWTFHERWIWRAEYKYFGYGEGGVSGSAFCSISNPTPTAPAPVVPCDSATLGGAQTGLSISPAGETAPRNFHANNVTLGMHYEF</sequence>
<protein>
    <recommendedName>
        <fullName evidence="4">Oar protein</fullName>
    </recommendedName>
</protein>
<evidence type="ECO:0000256" key="1">
    <source>
        <dbReference type="SAM" id="MobiDB-lite"/>
    </source>
</evidence>
<dbReference type="EMBL" id="CP030840">
    <property type="protein sequence ID" value="AXC13284.1"/>
    <property type="molecule type" value="Genomic_DNA"/>
</dbReference>
<dbReference type="Proteomes" id="UP000253606">
    <property type="component" value="Chromosome"/>
</dbReference>
<evidence type="ECO:0000313" key="3">
    <source>
        <dbReference type="Proteomes" id="UP000253606"/>
    </source>
</evidence>
<reference evidence="2 3" key="1">
    <citation type="journal article" date="2018" name="Front. Microbiol.">
        <title>Hydrolytic Capabilities as a Key to Environmental Success: Chitinolytic and Cellulolytic Acidobacteria From Acidic Sub-arctic Soils and Boreal Peatlands.</title>
        <authorList>
            <person name="Belova S.E."/>
            <person name="Ravin N.V."/>
            <person name="Pankratov T.A."/>
            <person name="Rakitin A.L."/>
            <person name="Ivanova A.A."/>
            <person name="Beletsky A.V."/>
            <person name="Mardanov A.V."/>
            <person name="Sinninghe Damste J.S."/>
            <person name="Dedysh S.N."/>
        </authorList>
    </citation>
    <scope>NUCLEOTIDE SEQUENCE [LARGE SCALE GENOMIC DNA]</scope>
    <source>
        <strain evidence="2 3">SBC82</strain>
    </source>
</reference>
<feature type="compositionally biased region" description="Polar residues" evidence="1">
    <location>
        <begin position="460"/>
        <end position="478"/>
    </location>
</feature>
<evidence type="ECO:0000313" key="2">
    <source>
        <dbReference type="EMBL" id="AXC13284.1"/>
    </source>
</evidence>
<proteinExistence type="predicted"/>
<organism evidence="2 3">
    <name type="scientific">Acidisarcina polymorpha</name>
    <dbReference type="NCBI Taxonomy" id="2211140"/>
    <lineage>
        <taxon>Bacteria</taxon>
        <taxon>Pseudomonadati</taxon>
        <taxon>Acidobacteriota</taxon>
        <taxon>Terriglobia</taxon>
        <taxon>Terriglobales</taxon>
        <taxon>Acidobacteriaceae</taxon>
        <taxon>Acidisarcina</taxon>
    </lineage>
</organism>
<dbReference type="KEGG" id="abas:ACPOL_4005"/>
<accession>A0A2Z5G397</accession>
<dbReference type="OrthoDB" id="104098at2"/>
<evidence type="ECO:0008006" key="4">
    <source>
        <dbReference type="Google" id="ProtNLM"/>
    </source>
</evidence>
<feature type="region of interest" description="Disordered" evidence="1">
    <location>
        <begin position="460"/>
        <end position="479"/>
    </location>
</feature>